<gene>
    <name evidence="2" type="ORF">BDP55DRAFT_631537</name>
</gene>
<protein>
    <submittedName>
        <fullName evidence="2">Uncharacterized protein</fullName>
    </submittedName>
</protein>
<dbReference type="Proteomes" id="UP001224890">
    <property type="component" value="Unassembled WGS sequence"/>
</dbReference>
<feature type="region of interest" description="Disordered" evidence="1">
    <location>
        <begin position="146"/>
        <end position="185"/>
    </location>
</feature>
<keyword evidence="3" id="KW-1185">Reference proteome</keyword>
<reference evidence="2" key="1">
    <citation type="submission" date="2021-06" db="EMBL/GenBank/DDBJ databases">
        <title>Comparative genomics, transcriptomics and evolutionary studies reveal genomic signatures of adaptation to plant cell wall in hemibiotrophic fungi.</title>
        <authorList>
            <consortium name="DOE Joint Genome Institute"/>
            <person name="Baroncelli R."/>
            <person name="Diaz J.F."/>
            <person name="Benocci T."/>
            <person name="Peng M."/>
            <person name="Battaglia E."/>
            <person name="Haridas S."/>
            <person name="Andreopoulos W."/>
            <person name="Labutti K."/>
            <person name="Pangilinan J."/>
            <person name="Floch G.L."/>
            <person name="Makela M.R."/>
            <person name="Henrissat B."/>
            <person name="Grigoriev I.V."/>
            <person name="Crouch J.A."/>
            <person name="De Vries R.P."/>
            <person name="Sukno S.A."/>
            <person name="Thon M.R."/>
        </authorList>
    </citation>
    <scope>NUCLEOTIDE SEQUENCE</scope>
    <source>
        <strain evidence="2">CBS 193.32</strain>
    </source>
</reference>
<evidence type="ECO:0000256" key="1">
    <source>
        <dbReference type="SAM" id="MobiDB-lite"/>
    </source>
</evidence>
<feature type="compositionally biased region" description="Acidic residues" evidence="1">
    <location>
        <begin position="147"/>
        <end position="180"/>
    </location>
</feature>
<dbReference type="AlphaFoldDB" id="A0AAJ0AM20"/>
<dbReference type="GeneID" id="85456821"/>
<organism evidence="2 3">
    <name type="scientific">Colletotrichum godetiae</name>
    <dbReference type="NCBI Taxonomy" id="1209918"/>
    <lineage>
        <taxon>Eukaryota</taxon>
        <taxon>Fungi</taxon>
        <taxon>Dikarya</taxon>
        <taxon>Ascomycota</taxon>
        <taxon>Pezizomycotina</taxon>
        <taxon>Sordariomycetes</taxon>
        <taxon>Hypocreomycetidae</taxon>
        <taxon>Glomerellales</taxon>
        <taxon>Glomerellaceae</taxon>
        <taxon>Colletotrichum</taxon>
        <taxon>Colletotrichum acutatum species complex</taxon>
    </lineage>
</organism>
<sequence>MSAFQRCLDNDPQAVDSASLATHSLATLVWFSISSTHIRENCGHVDIPNSVLCFESDHVANCSAGEWMCRGTIIWNKRALMIVMLPFPYPEVAHPLRSQKSFSLVYVDGAALGGVPDEHCAAYICIYDRERLRPGLSVDEEYRVFIDEEGEEEDEEEEDDYEEDEGEKEELESAEEDLDSNQDRDEVYDVELDMEPFLKAVSMPPRRGTFTGDKYHGNRQRLYSPELLRTYSDPFMECSSDNYFTMRREHDKQGWRDCQASLHFTCREVEIDLVPGFSNPFFATVSEVAFQDNISDWLRLQQNPRTPVAVALVTSELIRVSVQSSIISPPELKGRLEPSENFNGQVPAVFEFYGVLERRSDDSGFCEAETCVEVKGYTRQSSCRLEEQNN</sequence>
<evidence type="ECO:0000313" key="2">
    <source>
        <dbReference type="EMBL" id="KAK1676377.1"/>
    </source>
</evidence>
<name>A0AAJ0AM20_9PEZI</name>
<proteinExistence type="predicted"/>
<dbReference type="EMBL" id="JAHMHR010000018">
    <property type="protein sequence ID" value="KAK1676377.1"/>
    <property type="molecule type" value="Genomic_DNA"/>
</dbReference>
<evidence type="ECO:0000313" key="3">
    <source>
        <dbReference type="Proteomes" id="UP001224890"/>
    </source>
</evidence>
<comment type="caution">
    <text evidence="2">The sequence shown here is derived from an EMBL/GenBank/DDBJ whole genome shotgun (WGS) entry which is preliminary data.</text>
</comment>
<accession>A0AAJ0AM20</accession>
<dbReference type="RefSeq" id="XP_060430380.1">
    <property type="nucleotide sequence ID" value="XM_060572295.1"/>
</dbReference>